<evidence type="ECO:0000313" key="3">
    <source>
        <dbReference type="Proteomes" id="UP000070544"/>
    </source>
</evidence>
<dbReference type="AlphaFoldDB" id="A0A139ACN5"/>
<name>A0A139ACN5_GONPJ</name>
<evidence type="ECO:0008006" key="4">
    <source>
        <dbReference type="Google" id="ProtNLM"/>
    </source>
</evidence>
<reference evidence="2 3" key="1">
    <citation type="journal article" date="2015" name="Genome Biol. Evol.">
        <title>Phylogenomic analyses indicate that early fungi evolved digesting cell walls of algal ancestors of land plants.</title>
        <authorList>
            <person name="Chang Y."/>
            <person name="Wang S."/>
            <person name="Sekimoto S."/>
            <person name="Aerts A.L."/>
            <person name="Choi C."/>
            <person name="Clum A."/>
            <person name="LaButti K.M."/>
            <person name="Lindquist E.A."/>
            <person name="Yee Ngan C."/>
            <person name="Ohm R.A."/>
            <person name="Salamov A.A."/>
            <person name="Grigoriev I.V."/>
            <person name="Spatafora J.W."/>
            <person name="Berbee M.L."/>
        </authorList>
    </citation>
    <scope>NUCLEOTIDE SEQUENCE [LARGE SCALE GENOMIC DNA]</scope>
    <source>
        <strain evidence="2 3">JEL478</strain>
    </source>
</reference>
<feature type="compositionally biased region" description="Polar residues" evidence="1">
    <location>
        <begin position="26"/>
        <end position="48"/>
    </location>
</feature>
<accession>A0A139ACN5</accession>
<dbReference type="Proteomes" id="UP000070544">
    <property type="component" value="Unassembled WGS sequence"/>
</dbReference>
<evidence type="ECO:0000313" key="2">
    <source>
        <dbReference type="EMBL" id="KXS14537.1"/>
    </source>
</evidence>
<feature type="compositionally biased region" description="Polar residues" evidence="1">
    <location>
        <begin position="1"/>
        <end position="20"/>
    </location>
</feature>
<evidence type="ECO:0000256" key="1">
    <source>
        <dbReference type="SAM" id="MobiDB-lite"/>
    </source>
</evidence>
<dbReference type="OrthoDB" id="2121582at2759"/>
<feature type="compositionally biased region" description="Polar residues" evidence="1">
    <location>
        <begin position="68"/>
        <end position="90"/>
    </location>
</feature>
<sequence>MSSDTGQSIDSYWTQLSDGQTLGPGSPSSGYTWQPATLMNVDGATNTAPAPASRMNYPQPGYGAAPALSNSSQPYAGRPNQRNGQSGDGSSVTAQISAYAAIARVNAPAILGPLKRYAETFAVSYPLTTFHIAAGVSIHVVQSIGLFPSPTVTLFHPSYALVPRLQLYRIPISFMVLGWSTFDVARRGWMMFDYGSKVEAKTGSSFEGFLNWGSLSPERRMKELYDWASTNTYLHLQLISAGTILATEIVLNLILPAGDPDAAKYDPTFFRPLSPQLELSTLFLWAFLEPSTTTVNVFGVFPVQPLYFPVIMSLTAGVQSWRHMVQGFAGAVVAAKVLNQRRPYTDEDVVTWIGNELQGWRRWWSEGESRQVRRGGRIVQLDPPNAQESHGRGGFLGSAASTVSQQHPTTASGGLQGLAPPESSGVSDWFTSMLPPASRRDPSGAPLSSGAGRRLAD</sequence>
<feature type="region of interest" description="Disordered" evidence="1">
    <location>
        <begin position="375"/>
        <end position="457"/>
    </location>
</feature>
<proteinExistence type="predicted"/>
<keyword evidence="3" id="KW-1185">Reference proteome</keyword>
<protein>
    <recommendedName>
        <fullName evidence="4">Derlin</fullName>
    </recommendedName>
</protein>
<feature type="region of interest" description="Disordered" evidence="1">
    <location>
        <begin position="1"/>
        <end position="90"/>
    </location>
</feature>
<gene>
    <name evidence="2" type="ORF">M427DRAFT_135675</name>
</gene>
<organism evidence="2 3">
    <name type="scientific">Gonapodya prolifera (strain JEL478)</name>
    <name type="common">Monoblepharis prolifera</name>
    <dbReference type="NCBI Taxonomy" id="1344416"/>
    <lineage>
        <taxon>Eukaryota</taxon>
        <taxon>Fungi</taxon>
        <taxon>Fungi incertae sedis</taxon>
        <taxon>Chytridiomycota</taxon>
        <taxon>Chytridiomycota incertae sedis</taxon>
        <taxon>Monoblepharidomycetes</taxon>
        <taxon>Monoblepharidales</taxon>
        <taxon>Gonapodyaceae</taxon>
        <taxon>Gonapodya</taxon>
    </lineage>
</organism>
<feature type="compositionally biased region" description="Polar residues" evidence="1">
    <location>
        <begin position="399"/>
        <end position="413"/>
    </location>
</feature>
<dbReference type="EMBL" id="KQ965768">
    <property type="protein sequence ID" value="KXS14537.1"/>
    <property type="molecule type" value="Genomic_DNA"/>
</dbReference>
<dbReference type="STRING" id="1344416.A0A139ACN5"/>